<dbReference type="InterPro" id="IPR036259">
    <property type="entry name" value="MFS_trans_sf"/>
</dbReference>
<dbReference type="PANTHER" id="PTHR23513">
    <property type="entry name" value="INTEGRAL MEMBRANE EFFLUX PROTEIN-RELATED"/>
    <property type="match status" value="1"/>
</dbReference>
<feature type="transmembrane region" description="Helical" evidence="7">
    <location>
        <begin position="268"/>
        <end position="288"/>
    </location>
</feature>
<feature type="transmembrane region" description="Helical" evidence="7">
    <location>
        <begin position="21"/>
        <end position="46"/>
    </location>
</feature>
<dbReference type="Gene3D" id="1.20.1250.20">
    <property type="entry name" value="MFS general substrate transporter like domains"/>
    <property type="match status" value="1"/>
</dbReference>
<evidence type="ECO:0000256" key="2">
    <source>
        <dbReference type="ARBA" id="ARBA00022475"/>
    </source>
</evidence>
<keyword evidence="3 7" id="KW-0812">Transmembrane</keyword>
<evidence type="ECO:0000256" key="6">
    <source>
        <dbReference type="SAM" id="MobiDB-lite"/>
    </source>
</evidence>
<comment type="subcellular location">
    <subcellularLocation>
        <location evidence="1">Cell membrane</location>
        <topology evidence="1">Multi-pass membrane protein</topology>
    </subcellularLocation>
</comment>
<comment type="caution">
    <text evidence="8">The sequence shown here is derived from an EMBL/GenBank/DDBJ whole genome shotgun (WGS) entry which is preliminary data.</text>
</comment>
<feature type="transmembrane region" description="Helical" evidence="7">
    <location>
        <begin position="85"/>
        <end position="105"/>
    </location>
</feature>
<dbReference type="AlphaFoldDB" id="A0A6G4XM36"/>
<evidence type="ECO:0000313" key="8">
    <source>
        <dbReference type="EMBL" id="NGO77764.1"/>
    </source>
</evidence>
<sequence length="437" mass="43755">MPTDGMPLTSTPHPAHRDANVLRWLTAYALSLIGDAACLVALGFAAQEVAGPAQVGMVMAAGAVPRALLMLGGGVVADRFGPGKVVVGSDAVRCAIVLGIAAALWLTSPGLWLLVVGAVLFGVVDALFMPAVGALPPQLAALDQIGRIQGLRMLVIRISWIVGPPLGGLAMAYGGAAAALGAAGLLFALSVPLLMALRLRPLPADDQSGAVAPSAWGELVDGLRYIRRHRVIGPLMVSGAMSELGTNGLLTVGLVLLTKDQGWGPSGYGWIVGAFGLGQAVCAALLAVKGRVARAGLVQNVMLVVGSASVGALAFMPTLSAAVGMSLLSGLLCGMCGGLAIALIQTSAAPGYLGRVTSAMSLTGVGLTPLSFPLFGAAISAWGAQPVFVIGAAFSTLGAVAGLSSAAVRRAELPRLPGRKHTGQPAAGPAQTPSRAS</sequence>
<keyword evidence="5 7" id="KW-0472">Membrane</keyword>
<name>A0A6G4XM36_9ACTN</name>
<feature type="transmembrane region" description="Helical" evidence="7">
    <location>
        <begin position="231"/>
        <end position="256"/>
    </location>
</feature>
<evidence type="ECO:0000313" key="9">
    <source>
        <dbReference type="Proteomes" id="UP000481109"/>
    </source>
</evidence>
<dbReference type="SUPFAM" id="SSF103473">
    <property type="entry name" value="MFS general substrate transporter"/>
    <property type="match status" value="1"/>
</dbReference>
<evidence type="ECO:0000256" key="5">
    <source>
        <dbReference type="ARBA" id="ARBA00023136"/>
    </source>
</evidence>
<evidence type="ECO:0000256" key="3">
    <source>
        <dbReference type="ARBA" id="ARBA00022692"/>
    </source>
</evidence>
<protein>
    <submittedName>
        <fullName evidence="8">MFS transporter</fullName>
    </submittedName>
</protein>
<dbReference type="CDD" id="cd06173">
    <property type="entry name" value="MFS_MefA_like"/>
    <property type="match status" value="1"/>
</dbReference>
<dbReference type="Proteomes" id="UP000481109">
    <property type="component" value="Unassembled WGS sequence"/>
</dbReference>
<dbReference type="PANTHER" id="PTHR23513:SF17">
    <property type="entry name" value="MEMBRANE PROTEIN"/>
    <property type="match status" value="1"/>
</dbReference>
<feature type="transmembrane region" description="Helical" evidence="7">
    <location>
        <begin position="322"/>
        <end position="344"/>
    </location>
</feature>
<dbReference type="GO" id="GO:0005886">
    <property type="term" value="C:plasma membrane"/>
    <property type="evidence" value="ECO:0007669"/>
    <property type="project" value="UniProtKB-SubCell"/>
</dbReference>
<dbReference type="Pfam" id="PF07690">
    <property type="entry name" value="MFS_1"/>
    <property type="match status" value="1"/>
</dbReference>
<feature type="transmembrane region" description="Helical" evidence="7">
    <location>
        <begin position="388"/>
        <end position="408"/>
    </location>
</feature>
<evidence type="ECO:0000256" key="1">
    <source>
        <dbReference type="ARBA" id="ARBA00004651"/>
    </source>
</evidence>
<accession>A0A6G4XM36</accession>
<evidence type="ECO:0000256" key="7">
    <source>
        <dbReference type="SAM" id="Phobius"/>
    </source>
</evidence>
<keyword evidence="4 7" id="KW-1133">Transmembrane helix</keyword>
<feature type="transmembrane region" description="Helical" evidence="7">
    <location>
        <begin position="179"/>
        <end position="197"/>
    </location>
</feature>
<feature type="transmembrane region" description="Helical" evidence="7">
    <location>
        <begin position="52"/>
        <end position="73"/>
    </location>
</feature>
<feature type="transmembrane region" description="Helical" evidence="7">
    <location>
        <begin position="111"/>
        <end position="133"/>
    </location>
</feature>
<organism evidence="8 9">
    <name type="scientific">Streptomyces mesophilus</name>
    <dbReference type="NCBI Taxonomy" id="1775132"/>
    <lineage>
        <taxon>Bacteria</taxon>
        <taxon>Bacillati</taxon>
        <taxon>Actinomycetota</taxon>
        <taxon>Actinomycetes</taxon>
        <taxon>Kitasatosporales</taxon>
        <taxon>Streptomycetaceae</taxon>
        <taxon>Streptomyces</taxon>
    </lineage>
</organism>
<evidence type="ECO:0000256" key="4">
    <source>
        <dbReference type="ARBA" id="ARBA00022989"/>
    </source>
</evidence>
<dbReference type="GO" id="GO:0022857">
    <property type="term" value="F:transmembrane transporter activity"/>
    <property type="evidence" value="ECO:0007669"/>
    <property type="project" value="InterPro"/>
</dbReference>
<dbReference type="EMBL" id="JAAKZW010000075">
    <property type="protein sequence ID" value="NGO77764.1"/>
    <property type="molecule type" value="Genomic_DNA"/>
</dbReference>
<keyword evidence="9" id="KW-1185">Reference proteome</keyword>
<dbReference type="RefSeq" id="WP_165333219.1">
    <property type="nucleotide sequence ID" value="NZ_JAAKZW010000075.1"/>
</dbReference>
<feature type="region of interest" description="Disordered" evidence="6">
    <location>
        <begin position="414"/>
        <end position="437"/>
    </location>
</feature>
<feature type="transmembrane region" description="Helical" evidence="7">
    <location>
        <begin position="356"/>
        <end position="382"/>
    </location>
</feature>
<dbReference type="InterPro" id="IPR011701">
    <property type="entry name" value="MFS"/>
</dbReference>
<gene>
    <name evidence="8" type="ORF">G6045_19175</name>
</gene>
<keyword evidence="2" id="KW-1003">Cell membrane</keyword>
<reference evidence="8 9" key="1">
    <citation type="submission" date="2020-02" db="EMBL/GenBank/DDBJ databases">
        <title>Whole-genome analyses of novel actinobacteria.</title>
        <authorList>
            <person name="Sahin N."/>
            <person name="Tokatli A."/>
        </authorList>
    </citation>
    <scope>NUCLEOTIDE SEQUENCE [LARGE SCALE GENOMIC DNA]</scope>
    <source>
        <strain evidence="8 9">YC504</strain>
    </source>
</reference>
<feature type="transmembrane region" description="Helical" evidence="7">
    <location>
        <begin position="295"/>
        <end position="316"/>
    </location>
</feature>
<proteinExistence type="predicted"/>